<accession>A0A8T7LQM0</accession>
<reference evidence="8" key="2">
    <citation type="journal article" date="2024" name="Nature">
        <title>Anoxygenic phototroph of the Chloroflexota uses a type I reaction centre.</title>
        <authorList>
            <person name="Tsuji J.M."/>
            <person name="Shaw N.A."/>
            <person name="Nagashima S."/>
            <person name="Venkiteswaran J.J."/>
            <person name="Schiff S.L."/>
            <person name="Watanabe T."/>
            <person name="Fukui M."/>
            <person name="Hanada S."/>
            <person name="Tank M."/>
            <person name="Neufeld J.D."/>
        </authorList>
    </citation>
    <scope>NUCLEOTIDE SEQUENCE</scope>
    <source>
        <strain evidence="8">L227-S17</strain>
    </source>
</reference>
<keyword evidence="1 5" id="KW-0963">Cytoplasm</keyword>
<dbReference type="GO" id="GO:0000967">
    <property type="term" value="P:rRNA 5'-end processing"/>
    <property type="evidence" value="ECO:0007669"/>
    <property type="project" value="UniProtKB-UniRule"/>
</dbReference>
<evidence type="ECO:0000256" key="3">
    <source>
        <dbReference type="ARBA" id="ARBA00022722"/>
    </source>
</evidence>
<keyword evidence="2 5" id="KW-0690">Ribosome biogenesis</keyword>
<dbReference type="Pfam" id="PF03652">
    <property type="entry name" value="RuvX"/>
    <property type="match status" value="1"/>
</dbReference>
<dbReference type="NCBIfam" id="TIGR00250">
    <property type="entry name" value="RNAse_H_YqgF"/>
    <property type="match status" value="1"/>
</dbReference>
<evidence type="ECO:0000313" key="9">
    <source>
        <dbReference type="Proteomes" id="UP000521676"/>
    </source>
</evidence>
<dbReference type="InterPro" id="IPR005227">
    <property type="entry name" value="YqgF"/>
</dbReference>
<feature type="domain" description="YqgF/RNase H-like" evidence="6">
    <location>
        <begin position="1"/>
        <end position="101"/>
    </location>
</feature>
<keyword evidence="3 5" id="KW-0540">Nuclease</keyword>
<dbReference type="PANTHER" id="PTHR33317">
    <property type="entry name" value="POLYNUCLEOTIDYL TRANSFERASE, RIBONUCLEASE H-LIKE SUPERFAMILY PROTEIN"/>
    <property type="match status" value="1"/>
</dbReference>
<dbReference type="Gene3D" id="3.30.420.140">
    <property type="entry name" value="YqgF/RNase H-like domain"/>
    <property type="match status" value="1"/>
</dbReference>
<sequence>MRYLALDLGRKRIGLALSDETGLISSPAGVIQVRHSEQVFTEIESLVKQNEVGKLIIGLPIQLNGREGIEAERARVFAAELGGRISVPVDFMDERLSSVEAERRLIDSGKRGQKIRDNIDATAAALILQTYLDRERRRK</sequence>
<comment type="subcellular location">
    <subcellularLocation>
        <location evidence="5">Cytoplasm</location>
    </subcellularLocation>
</comment>
<evidence type="ECO:0000259" key="6">
    <source>
        <dbReference type="SMART" id="SM00732"/>
    </source>
</evidence>
<dbReference type="EMBL" id="JACATZ010000001">
    <property type="protein sequence ID" value="NWJ44314.1"/>
    <property type="molecule type" value="Genomic_DNA"/>
</dbReference>
<keyword evidence="4 5" id="KW-0378">Hydrolase</keyword>
<dbReference type="InterPro" id="IPR012337">
    <property type="entry name" value="RNaseH-like_sf"/>
</dbReference>
<dbReference type="GO" id="GO:0016788">
    <property type="term" value="F:hydrolase activity, acting on ester bonds"/>
    <property type="evidence" value="ECO:0007669"/>
    <property type="project" value="UniProtKB-UniRule"/>
</dbReference>
<dbReference type="InterPro" id="IPR037027">
    <property type="entry name" value="YqgF/RNaseH-like_dom_sf"/>
</dbReference>
<gene>
    <name evidence="7" type="primary">ruvX</name>
    <name evidence="7" type="ORF">HXX08_00400</name>
    <name evidence="8" type="ORF">OZ401_001999</name>
</gene>
<dbReference type="HAMAP" id="MF_00651">
    <property type="entry name" value="Nuclease_YqgF"/>
    <property type="match status" value="1"/>
</dbReference>
<evidence type="ECO:0000256" key="5">
    <source>
        <dbReference type="HAMAP-Rule" id="MF_00651"/>
    </source>
</evidence>
<dbReference type="SUPFAM" id="SSF53098">
    <property type="entry name" value="Ribonuclease H-like"/>
    <property type="match status" value="1"/>
</dbReference>
<dbReference type="PANTHER" id="PTHR33317:SF4">
    <property type="entry name" value="POLYNUCLEOTIDYL TRANSFERASE, RIBONUCLEASE H-LIKE SUPERFAMILY PROTEIN"/>
    <property type="match status" value="1"/>
</dbReference>
<protein>
    <recommendedName>
        <fullName evidence="5">Putative pre-16S rRNA nuclease</fullName>
        <ecNumber evidence="5">3.1.-.-</ecNumber>
    </recommendedName>
</protein>
<dbReference type="GO" id="GO:0004518">
    <property type="term" value="F:nuclease activity"/>
    <property type="evidence" value="ECO:0007669"/>
    <property type="project" value="UniProtKB-KW"/>
</dbReference>
<evidence type="ECO:0000256" key="2">
    <source>
        <dbReference type="ARBA" id="ARBA00022517"/>
    </source>
</evidence>
<dbReference type="CDD" id="cd16964">
    <property type="entry name" value="YqgF"/>
    <property type="match status" value="1"/>
</dbReference>
<evidence type="ECO:0000256" key="1">
    <source>
        <dbReference type="ARBA" id="ARBA00022490"/>
    </source>
</evidence>
<comment type="similarity">
    <text evidence="5">Belongs to the YqgF HJR family.</text>
</comment>
<proteinExistence type="inferred from homology"/>
<dbReference type="InterPro" id="IPR006641">
    <property type="entry name" value="YqgF/RNaseH-like_dom"/>
</dbReference>
<dbReference type="GO" id="GO:0005829">
    <property type="term" value="C:cytosol"/>
    <property type="evidence" value="ECO:0007669"/>
    <property type="project" value="TreeGrafter"/>
</dbReference>
<dbReference type="Proteomes" id="UP001431572">
    <property type="component" value="Chromosome 1"/>
</dbReference>
<evidence type="ECO:0000256" key="4">
    <source>
        <dbReference type="ARBA" id="ARBA00022801"/>
    </source>
</evidence>
<evidence type="ECO:0000313" key="8">
    <source>
        <dbReference type="EMBL" id="WJW66208.1"/>
    </source>
</evidence>
<dbReference type="AlphaFoldDB" id="A0A8T7LQM0"/>
<dbReference type="Proteomes" id="UP000521676">
    <property type="component" value="Unassembled WGS sequence"/>
</dbReference>
<comment type="function">
    <text evidence="5">Could be a nuclease involved in processing of the 5'-end of pre-16S rRNA.</text>
</comment>
<evidence type="ECO:0000313" key="10">
    <source>
        <dbReference type="Proteomes" id="UP001431572"/>
    </source>
</evidence>
<organism evidence="7 9">
    <name type="scientific">Candidatus Chlorohelix allophototropha</name>
    <dbReference type="NCBI Taxonomy" id="3003348"/>
    <lineage>
        <taxon>Bacteria</taxon>
        <taxon>Bacillati</taxon>
        <taxon>Chloroflexota</taxon>
        <taxon>Chloroflexia</taxon>
        <taxon>Candidatus Chloroheliales</taxon>
        <taxon>Candidatus Chloroheliaceae</taxon>
        <taxon>Candidatus Chlorohelix</taxon>
    </lineage>
</organism>
<dbReference type="EC" id="3.1.-.-" evidence="5"/>
<dbReference type="SMART" id="SM00732">
    <property type="entry name" value="YqgFc"/>
    <property type="match status" value="1"/>
</dbReference>
<keyword evidence="10" id="KW-1185">Reference proteome</keyword>
<dbReference type="RefSeq" id="WP_341468090.1">
    <property type="nucleotide sequence ID" value="NZ_CP128399.1"/>
</dbReference>
<evidence type="ECO:0000313" key="7">
    <source>
        <dbReference type="EMBL" id="NWJ44314.1"/>
    </source>
</evidence>
<name>A0A8T7LQM0_9CHLR</name>
<reference evidence="7 9" key="1">
    <citation type="submission" date="2020-06" db="EMBL/GenBank/DDBJ databases">
        <title>Anoxygenic phototrophic Chloroflexota member uses a Type I reaction center.</title>
        <authorList>
            <person name="Tsuji J.M."/>
            <person name="Shaw N.A."/>
            <person name="Nagashima S."/>
            <person name="Venkiteswaran J."/>
            <person name="Schiff S.L."/>
            <person name="Hanada S."/>
            <person name="Tank M."/>
            <person name="Neufeld J.D."/>
        </authorList>
    </citation>
    <scope>NUCLEOTIDE SEQUENCE [LARGE SCALE GENOMIC DNA]</scope>
    <source>
        <strain evidence="7">L227-S17</strain>
    </source>
</reference>
<dbReference type="EMBL" id="CP128399">
    <property type="protein sequence ID" value="WJW66208.1"/>
    <property type="molecule type" value="Genomic_DNA"/>
</dbReference>